<dbReference type="Proteomes" id="UP001255185">
    <property type="component" value="Unassembled WGS sequence"/>
</dbReference>
<evidence type="ECO:0000313" key="2">
    <source>
        <dbReference type="Proteomes" id="UP001255185"/>
    </source>
</evidence>
<gene>
    <name evidence="1" type="ORF">J2X31_001198</name>
</gene>
<reference evidence="1 2" key="1">
    <citation type="submission" date="2023-07" db="EMBL/GenBank/DDBJ databases">
        <title>Sorghum-associated microbial communities from plants grown in Nebraska, USA.</title>
        <authorList>
            <person name="Schachtman D."/>
        </authorList>
    </citation>
    <scope>NUCLEOTIDE SEQUENCE [LARGE SCALE GENOMIC DNA]</scope>
    <source>
        <strain evidence="1 2">3773</strain>
    </source>
</reference>
<dbReference type="Pfam" id="PF19891">
    <property type="entry name" value="DUF6364"/>
    <property type="match status" value="1"/>
</dbReference>
<dbReference type="EMBL" id="JAVDVI010000004">
    <property type="protein sequence ID" value="MDR6967191.1"/>
    <property type="molecule type" value="Genomic_DNA"/>
</dbReference>
<comment type="caution">
    <text evidence="1">The sequence shown here is derived from an EMBL/GenBank/DDBJ whole genome shotgun (WGS) entry which is preliminary data.</text>
</comment>
<accession>A0ABU1TMK6</accession>
<name>A0ABU1TMK6_9FLAO</name>
<sequence length="82" mass="9682">MNTKLTLTIEQELIQKAKEYAKQKNRSLSDIIENYLKLITKEEKKESVSLSPVVKSLKGSFKMPADFDYKKELRDRLEKKYL</sequence>
<dbReference type="InterPro" id="IPR045944">
    <property type="entry name" value="DUF6364"/>
</dbReference>
<evidence type="ECO:0000313" key="1">
    <source>
        <dbReference type="EMBL" id="MDR6967191.1"/>
    </source>
</evidence>
<protein>
    <submittedName>
        <fullName evidence="1">Transcriptional regulator CtsR</fullName>
    </submittedName>
</protein>
<organism evidence="1 2">
    <name type="scientific">Flavobacterium arsenatis</name>
    <dbReference type="NCBI Taxonomy" id="1484332"/>
    <lineage>
        <taxon>Bacteria</taxon>
        <taxon>Pseudomonadati</taxon>
        <taxon>Bacteroidota</taxon>
        <taxon>Flavobacteriia</taxon>
        <taxon>Flavobacteriales</taxon>
        <taxon>Flavobacteriaceae</taxon>
        <taxon>Flavobacterium</taxon>
    </lineage>
</organism>
<keyword evidence="2" id="KW-1185">Reference proteome</keyword>
<dbReference type="RefSeq" id="WP_310025195.1">
    <property type="nucleotide sequence ID" value="NZ_JAVDVI010000004.1"/>
</dbReference>
<proteinExistence type="predicted"/>